<dbReference type="AlphaFoldDB" id="A0AAP2ZB29"/>
<proteinExistence type="predicted"/>
<organism evidence="1 2">
    <name type="scientific">Natronosalvus hydrolyticus</name>
    <dbReference type="NCBI Taxonomy" id="2979988"/>
    <lineage>
        <taxon>Archaea</taxon>
        <taxon>Methanobacteriati</taxon>
        <taxon>Methanobacteriota</taxon>
        <taxon>Stenosarchaea group</taxon>
        <taxon>Halobacteria</taxon>
        <taxon>Halobacteriales</taxon>
        <taxon>Natrialbaceae</taxon>
        <taxon>Natronosalvus</taxon>
    </lineage>
</organism>
<evidence type="ECO:0000313" key="1">
    <source>
        <dbReference type="EMBL" id="MCU4753500.1"/>
    </source>
</evidence>
<sequence length="46" mass="5280">MPDRLRKWTPFGSASVARLAAIDEDATEADISTRDEECQHHIRRAR</sequence>
<keyword evidence="2" id="KW-1185">Reference proteome</keyword>
<evidence type="ECO:0000313" key="2">
    <source>
        <dbReference type="Proteomes" id="UP001321047"/>
    </source>
</evidence>
<name>A0AAP2ZB29_9EURY</name>
<comment type="caution">
    <text evidence="1">The sequence shown here is derived from an EMBL/GenBank/DDBJ whole genome shotgun (WGS) entry which is preliminary data.</text>
</comment>
<dbReference type="EMBL" id="JAOPJZ010000017">
    <property type="protein sequence ID" value="MCU4753500.1"/>
    <property type="molecule type" value="Genomic_DNA"/>
</dbReference>
<dbReference type="RefSeq" id="WP_342809816.1">
    <property type="nucleotide sequence ID" value="NZ_JAOPJZ010000017.1"/>
</dbReference>
<reference evidence="1 2" key="1">
    <citation type="submission" date="2022-09" db="EMBL/GenBank/DDBJ databases">
        <title>Enrichment on poylsaccharides allowed isolation of novel metabolic and taxonomic groups of Haloarchaea.</title>
        <authorList>
            <person name="Sorokin D.Y."/>
            <person name="Elcheninov A.G."/>
            <person name="Khizhniak T.V."/>
            <person name="Kolganova T.V."/>
            <person name="Kublanov I.V."/>
        </authorList>
    </citation>
    <scope>NUCLEOTIDE SEQUENCE [LARGE SCALE GENOMIC DNA]</scope>
    <source>
        <strain evidence="1 2">AArc-curdl1</strain>
    </source>
</reference>
<dbReference type="Proteomes" id="UP001321047">
    <property type="component" value="Unassembled WGS sequence"/>
</dbReference>
<gene>
    <name evidence="1" type="ORF">OB919_16160</name>
</gene>
<accession>A0AAP2ZB29</accession>
<protein>
    <submittedName>
        <fullName evidence="1">Uncharacterized protein</fullName>
    </submittedName>
</protein>